<feature type="compositionally biased region" description="Gly residues" evidence="1">
    <location>
        <begin position="284"/>
        <end position="297"/>
    </location>
</feature>
<reference evidence="4 6" key="2">
    <citation type="submission" date="2018-12" db="EMBL/GenBank/DDBJ databases">
        <title>Streptomyces griseoviridis F1-27 complete genome.</title>
        <authorList>
            <person name="Mariita R.M."/>
            <person name="Sello J.K."/>
        </authorList>
    </citation>
    <scope>NUCLEOTIDE SEQUENCE [LARGE SCALE GENOMIC DNA]</scope>
    <source>
        <strain evidence="4 6">F1-27</strain>
    </source>
</reference>
<feature type="domain" description="PucR C-terminal helix-turn-helix" evidence="2">
    <location>
        <begin position="415"/>
        <end position="473"/>
    </location>
</feature>
<feature type="compositionally biased region" description="Low complexity" evidence="1">
    <location>
        <begin position="1"/>
        <end position="13"/>
    </location>
</feature>
<name>A0A3Q9KQ91_STRGD</name>
<dbReference type="RefSeq" id="WP_127176188.1">
    <property type="nucleotide sequence ID" value="NZ_CP029078.1"/>
</dbReference>
<evidence type="ECO:0000259" key="2">
    <source>
        <dbReference type="Pfam" id="PF13556"/>
    </source>
</evidence>
<dbReference type="PANTHER" id="PTHR33744">
    <property type="entry name" value="CARBOHYDRATE DIACID REGULATOR"/>
    <property type="match status" value="1"/>
</dbReference>
<dbReference type="InterPro" id="IPR051448">
    <property type="entry name" value="CdaR-like_regulators"/>
</dbReference>
<dbReference type="Pfam" id="PF13556">
    <property type="entry name" value="HTH_30"/>
    <property type="match status" value="1"/>
</dbReference>
<dbReference type="EMBL" id="CP029078">
    <property type="protein sequence ID" value="QCN89871.1"/>
    <property type="molecule type" value="Genomic_DNA"/>
</dbReference>
<dbReference type="InterPro" id="IPR025751">
    <property type="entry name" value="RsbRD_N_dom"/>
</dbReference>
<dbReference type="InterPro" id="IPR025736">
    <property type="entry name" value="PucR_C-HTH_dom"/>
</dbReference>
<dbReference type="Pfam" id="PF14361">
    <property type="entry name" value="RsbRD_N"/>
    <property type="match status" value="1"/>
</dbReference>
<gene>
    <name evidence="5" type="ORF">DDJ31_36945</name>
    <name evidence="4" type="ORF">ELQ87_02415</name>
</gene>
<evidence type="ECO:0000256" key="1">
    <source>
        <dbReference type="SAM" id="MobiDB-lite"/>
    </source>
</evidence>
<sequence>MHPAARPRSVVRPGPVPLPRPRARRGRSLIDADALRVLHRAARVLLDDLPDLTDRLTAVLEEQEPAYRAALLTDPDGIWQEAHRSLRHSVTSLLDPGPARDAARRCSWKIGATRAEQGLPLDALLHAFRLGGSLVWQGLVEETSRSAPEDVRLLVHVAADVWNFVDEHCALVADAYRQVERQLTWRRENRVRVLAGALLDGASRIADLPETAAALGMPVDGRYVVVAVAGGRPAGCAAAREALVPPGARAHWHTGVDVDHGIVLIEDDAIGTAIGTAEAATVGTGTGDGTGGAGGASRAGSAPAVRGVRGVRDAGPVARGSAGRPGPRERTPGPAGAAGVRIGVGSAVNGLAAVGDARRFADLALSVCPAAGGTVRLEDEVPAALVVSSPDLGRTLAARVLGPLLRLDPADRDVLLDTLATWLDCDGSAQRAGERLYCHRNTVLNRLRRCEQLTGRTLTRPGDLVEISLALTARRLLPA</sequence>
<feature type="compositionally biased region" description="Low complexity" evidence="1">
    <location>
        <begin position="298"/>
        <end position="307"/>
    </location>
</feature>
<dbReference type="OrthoDB" id="3196285at2"/>
<dbReference type="AlphaFoldDB" id="A0A3Q9KQ91"/>
<evidence type="ECO:0000259" key="3">
    <source>
        <dbReference type="Pfam" id="PF14361"/>
    </source>
</evidence>
<accession>A0A3Q9KQ91</accession>
<dbReference type="Proteomes" id="UP000501753">
    <property type="component" value="Chromosome"/>
</dbReference>
<feature type="region of interest" description="Disordered" evidence="1">
    <location>
        <begin position="1"/>
        <end position="24"/>
    </location>
</feature>
<keyword evidence="7" id="KW-1185">Reference proteome</keyword>
<feature type="region of interest" description="Disordered" evidence="1">
    <location>
        <begin position="283"/>
        <end position="337"/>
    </location>
</feature>
<dbReference type="InterPro" id="IPR042070">
    <property type="entry name" value="PucR_C-HTH_sf"/>
</dbReference>
<evidence type="ECO:0000313" key="4">
    <source>
        <dbReference type="EMBL" id="AZS83274.1"/>
    </source>
</evidence>
<protein>
    <submittedName>
        <fullName evidence="4">PucR family transcriptional regulator</fullName>
    </submittedName>
</protein>
<evidence type="ECO:0000313" key="5">
    <source>
        <dbReference type="EMBL" id="QCN89871.1"/>
    </source>
</evidence>
<reference evidence="5 7" key="1">
    <citation type="submission" date="2018-04" db="EMBL/GenBank/DDBJ databases">
        <title>Complete genome sequences of Streptomyces griseoviridis K61 and characterization of antagonistic properties of biological control agents.</title>
        <authorList>
            <person name="Mariita R.M."/>
            <person name="Sello J.K."/>
        </authorList>
    </citation>
    <scope>NUCLEOTIDE SEQUENCE [LARGE SCALE GENOMIC DNA]</scope>
    <source>
        <strain evidence="5 7">K61</strain>
    </source>
</reference>
<proteinExistence type="predicted"/>
<dbReference type="PANTHER" id="PTHR33744:SF1">
    <property type="entry name" value="DNA-BINDING TRANSCRIPTIONAL ACTIVATOR ADER"/>
    <property type="match status" value="1"/>
</dbReference>
<organism evidence="4 6">
    <name type="scientific">Streptomyces griseoviridis</name>
    <dbReference type="NCBI Taxonomy" id="45398"/>
    <lineage>
        <taxon>Bacteria</taxon>
        <taxon>Bacillati</taxon>
        <taxon>Actinomycetota</taxon>
        <taxon>Actinomycetes</taxon>
        <taxon>Kitasatosporales</taxon>
        <taxon>Streptomycetaceae</taxon>
        <taxon>Streptomyces</taxon>
    </lineage>
</organism>
<evidence type="ECO:0000313" key="6">
    <source>
        <dbReference type="Proteomes" id="UP000271291"/>
    </source>
</evidence>
<dbReference type="Proteomes" id="UP000271291">
    <property type="component" value="Chromosome"/>
</dbReference>
<feature type="domain" description="RsbT co-antagonist protein RsbRD N-terminal" evidence="3">
    <location>
        <begin position="50"/>
        <end position="190"/>
    </location>
</feature>
<evidence type="ECO:0000313" key="7">
    <source>
        <dbReference type="Proteomes" id="UP000501753"/>
    </source>
</evidence>
<dbReference type="KEGG" id="sgd:ELQ87_02415"/>
<dbReference type="Gene3D" id="1.10.10.2840">
    <property type="entry name" value="PucR C-terminal helix-turn-helix domain"/>
    <property type="match status" value="1"/>
</dbReference>
<dbReference type="EMBL" id="CP034687">
    <property type="protein sequence ID" value="AZS83274.1"/>
    <property type="molecule type" value="Genomic_DNA"/>
</dbReference>